<reference evidence="2" key="1">
    <citation type="submission" date="2014-09" db="EMBL/GenBank/DDBJ databases">
        <authorList>
            <person name="Gomez-Valero L."/>
        </authorList>
    </citation>
    <scope>NUCLEOTIDE SEQUENCE [LARGE SCALE GENOMIC DNA]</scope>
    <source>
        <strain evidence="2">ATCC700992</strain>
    </source>
</reference>
<dbReference type="STRING" id="1212491.LFA_0555"/>
<evidence type="ECO:0000313" key="2">
    <source>
        <dbReference type="Proteomes" id="UP000032430"/>
    </source>
</evidence>
<gene>
    <name evidence="1" type="ORF">LFA_0555</name>
</gene>
<dbReference type="EMBL" id="LN614827">
    <property type="protein sequence ID" value="CEG56011.1"/>
    <property type="molecule type" value="Genomic_DNA"/>
</dbReference>
<proteinExistence type="predicted"/>
<dbReference type="Proteomes" id="UP000032430">
    <property type="component" value="Chromosome I"/>
</dbReference>
<accession>A0A098G201</accession>
<dbReference type="HOGENOM" id="CLU_3026726_0_0_6"/>
<dbReference type="KEGG" id="lfa:LFA_0555"/>
<protein>
    <submittedName>
        <fullName evidence="1">Uncharacterized protein</fullName>
    </submittedName>
</protein>
<sequence>MIDFKHKITYCKLKQIELIINIEVFQIDNLLNFLGNKAIEKISYFMTNKKTNLDL</sequence>
<keyword evidence="2" id="KW-1185">Reference proteome</keyword>
<evidence type="ECO:0000313" key="1">
    <source>
        <dbReference type="EMBL" id="CEG56011.1"/>
    </source>
</evidence>
<organism evidence="1 2">
    <name type="scientific">Legionella fallonii LLAP-10</name>
    <dbReference type="NCBI Taxonomy" id="1212491"/>
    <lineage>
        <taxon>Bacteria</taxon>
        <taxon>Pseudomonadati</taxon>
        <taxon>Pseudomonadota</taxon>
        <taxon>Gammaproteobacteria</taxon>
        <taxon>Legionellales</taxon>
        <taxon>Legionellaceae</taxon>
        <taxon>Legionella</taxon>
    </lineage>
</organism>
<dbReference type="AlphaFoldDB" id="A0A098G201"/>
<name>A0A098G201_9GAMM</name>